<gene>
    <name evidence="3" type="ORF">OJ1663_D06.6</name>
    <name evidence="2" type="ORF">OSJNBb0032E15.113</name>
</gene>
<protein>
    <submittedName>
        <fullName evidence="2">Uncharacterized protein</fullName>
    </submittedName>
</protein>
<name>Q84NK0_ORYSJ</name>
<proteinExistence type="predicted"/>
<feature type="compositionally biased region" description="Basic residues" evidence="1">
    <location>
        <begin position="91"/>
        <end position="100"/>
    </location>
</feature>
<reference evidence="3" key="1">
    <citation type="submission" date="2001-07" db="EMBL/GenBank/DDBJ databases">
        <title>Oryza sativa nipponbare(GA3) genomic DNA, chromosome 8, BAC clone:OJ1663_D06.</title>
        <authorList>
            <person name="Sasaki T."/>
            <person name="Matsumoto T."/>
            <person name="Yamamoto K."/>
        </authorList>
    </citation>
    <scope>NUCLEOTIDE SEQUENCE</scope>
</reference>
<evidence type="ECO:0000313" key="3">
    <source>
        <dbReference type="EMBL" id="BAD01184.1"/>
    </source>
</evidence>
<reference evidence="2" key="2">
    <citation type="submission" date="2002-09" db="EMBL/GenBank/DDBJ databases">
        <title>Oryza sativa nipponbare(GA3) genomic DNA, chromosome 8, BAC clone:OSJNBb0032E15.</title>
        <authorList>
            <person name="Sasaki T."/>
            <person name="Matsumoto T."/>
            <person name="Katayose Y."/>
        </authorList>
    </citation>
    <scope>NUCLEOTIDE SEQUENCE</scope>
</reference>
<sequence length="216" mass="23431">MPQTPHRRLPPPTPSATTDSRRGLPRGGRCATSSSSRTTSGGTVVLAEVAVDRATRPRLPLEAGRSGGPSGDGDDARLSSQIWPRLTGSRRQQRARTRPRPRAPLLLYAFPIEPASFSARPFLSLSRADGGDLDGGTAARVARLPPPRWLLEELPGDFSEKIVEEARCRFVGGLEFTNFGVKEELPRVIEAWVVLSVGRLPPCPPLDEGGVRWLRG</sequence>
<organism evidence="2 4">
    <name type="scientific">Oryza sativa subsp. japonica</name>
    <name type="common">Rice</name>
    <dbReference type="NCBI Taxonomy" id="39947"/>
    <lineage>
        <taxon>Eukaryota</taxon>
        <taxon>Viridiplantae</taxon>
        <taxon>Streptophyta</taxon>
        <taxon>Embryophyta</taxon>
        <taxon>Tracheophyta</taxon>
        <taxon>Spermatophyta</taxon>
        <taxon>Magnoliopsida</taxon>
        <taxon>Liliopsida</taxon>
        <taxon>Poales</taxon>
        <taxon>Poaceae</taxon>
        <taxon>BOP clade</taxon>
        <taxon>Oryzoideae</taxon>
        <taxon>Oryzeae</taxon>
        <taxon>Oryzinae</taxon>
        <taxon>Oryza</taxon>
        <taxon>Oryza sativa</taxon>
    </lineage>
</organism>
<dbReference type="EMBL" id="AP005734">
    <property type="protein sequence ID" value="BAC75615.1"/>
    <property type="molecule type" value="Genomic_DNA"/>
</dbReference>
<dbReference type="AlphaFoldDB" id="Q84NK0"/>
<accession>Q84NK0</accession>
<dbReference type="EMBL" id="AP003898">
    <property type="protein sequence ID" value="BAD01184.1"/>
    <property type="molecule type" value="Genomic_DNA"/>
</dbReference>
<evidence type="ECO:0000313" key="4">
    <source>
        <dbReference type="Proteomes" id="UP000000763"/>
    </source>
</evidence>
<feature type="region of interest" description="Disordered" evidence="1">
    <location>
        <begin position="1"/>
        <end position="100"/>
    </location>
</feature>
<evidence type="ECO:0000313" key="2">
    <source>
        <dbReference type="EMBL" id="BAC75615.1"/>
    </source>
</evidence>
<dbReference type="Proteomes" id="UP000000763">
    <property type="component" value="Chromosome 8"/>
</dbReference>
<feature type="compositionally biased region" description="Low complexity" evidence="1">
    <location>
        <begin position="27"/>
        <end position="43"/>
    </location>
</feature>
<reference evidence="4" key="3">
    <citation type="journal article" date="2005" name="Nature">
        <title>The map-based sequence of the rice genome.</title>
        <authorList>
            <consortium name="International rice genome sequencing project (IRGSP)"/>
            <person name="Matsumoto T."/>
            <person name="Wu J."/>
            <person name="Kanamori H."/>
            <person name="Katayose Y."/>
            <person name="Fujisawa M."/>
            <person name="Namiki N."/>
            <person name="Mizuno H."/>
            <person name="Yamamoto K."/>
            <person name="Antonio B.A."/>
            <person name="Baba T."/>
            <person name="Sakata K."/>
            <person name="Nagamura Y."/>
            <person name="Aoki H."/>
            <person name="Arikawa K."/>
            <person name="Arita K."/>
            <person name="Bito T."/>
            <person name="Chiden Y."/>
            <person name="Fujitsuka N."/>
            <person name="Fukunaka R."/>
            <person name="Hamada M."/>
            <person name="Harada C."/>
            <person name="Hayashi A."/>
            <person name="Hijishita S."/>
            <person name="Honda M."/>
            <person name="Hosokawa S."/>
            <person name="Ichikawa Y."/>
            <person name="Idonuma A."/>
            <person name="Iijima M."/>
            <person name="Ikeda M."/>
            <person name="Ikeno M."/>
            <person name="Ito K."/>
            <person name="Ito S."/>
            <person name="Ito T."/>
            <person name="Ito Y."/>
            <person name="Ito Y."/>
            <person name="Iwabuchi A."/>
            <person name="Kamiya K."/>
            <person name="Karasawa W."/>
            <person name="Kurita K."/>
            <person name="Katagiri S."/>
            <person name="Kikuta A."/>
            <person name="Kobayashi H."/>
            <person name="Kobayashi N."/>
            <person name="Machita K."/>
            <person name="Maehara T."/>
            <person name="Masukawa M."/>
            <person name="Mizubayashi T."/>
            <person name="Mukai Y."/>
            <person name="Nagasaki H."/>
            <person name="Nagata Y."/>
            <person name="Naito S."/>
            <person name="Nakashima M."/>
            <person name="Nakama Y."/>
            <person name="Nakamichi Y."/>
            <person name="Nakamura M."/>
            <person name="Meguro A."/>
            <person name="Negishi M."/>
            <person name="Ohta I."/>
            <person name="Ohta T."/>
            <person name="Okamoto M."/>
            <person name="Ono N."/>
            <person name="Saji S."/>
            <person name="Sakaguchi M."/>
            <person name="Sakai K."/>
            <person name="Shibata M."/>
            <person name="Shimokawa T."/>
            <person name="Song J."/>
            <person name="Takazaki Y."/>
            <person name="Terasawa K."/>
            <person name="Tsugane M."/>
            <person name="Tsuji K."/>
            <person name="Ueda S."/>
            <person name="Waki K."/>
            <person name="Yamagata H."/>
            <person name="Yamamoto M."/>
            <person name="Yamamoto S."/>
            <person name="Yamane H."/>
            <person name="Yoshiki S."/>
            <person name="Yoshihara R."/>
            <person name="Yukawa K."/>
            <person name="Zhong H."/>
            <person name="Yano M."/>
            <person name="Yuan Q."/>
            <person name="Ouyang S."/>
            <person name="Liu J."/>
            <person name="Jones K.M."/>
            <person name="Gansberger K."/>
            <person name="Moffat K."/>
            <person name="Hill J."/>
            <person name="Bera J."/>
            <person name="Fadrosh D."/>
            <person name="Jin S."/>
            <person name="Johri S."/>
            <person name="Kim M."/>
            <person name="Overton L."/>
            <person name="Reardon M."/>
            <person name="Tsitrin T."/>
            <person name="Vuong H."/>
            <person name="Weaver B."/>
            <person name="Ciecko A."/>
            <person name="Tallon L."/>
            <person name="Jackson J."/>
            <person name="Pai G."/>
            <person name="Aken S.V."/>
            <person name="Utterback T."/>
            <person name="Reidmuller S."/>
            <person name="Feldblyum T."/>
            <person name="Hsiao J."/>
            <person name="Zismann V."/>
            <person name="Iobst S."/>
            <person name="de Vazeille A.R."/>
            <person name="Buell C.R."/>
            <person name="Ying K."/>
            <person name="Li Y."/>
            <person name="Lu T."/>
            <person name="Huang Y."/>
            <person name="Zhao Q."/>
            <person name="Feng Q."/>
            <person name="Zhang L."/>
            <person name="Zhu J."/>
            <person name="Weng Q."/>
            <person name="Mu J."/>
            <person name="Lu Y."/>
            <person name="Fan D."/>
            <person name="Liu Y."/>
            <person name="Guan J."/>
            <person name="Zhang Y."/>
            <person name="Yu S."/>
            <person name="Liu X."/>
            <person name="Zhang Y."/>
            <person name="Hong G."/>
            <person name="Han B."/>
            <person name="Choisne N."/>
            <person name="Demange N."/>
            <person name="Orjeda G."/>
            <person name="Samain S."/>
            <person name="Cattolico L."/>
            <person name="Pelletier E."/>
            <person name="Couloux A."/>
            <person name="Segurens B."/>
            <person name="Wincker P."/>
            <person name="D'Hont A."/>
            <person name="Scarpelli C."/>
            <person name="Weissenbach J."/>
            <person name="Salanoubat M."/>
            <person name="Quetier F."/>
            <person name="Yu Y."/>
            <person name="Kim H.R."/>
            <person name="Rambo T."/>
            <person name="Currie J."/>
            <person name="Collura K."/>
            <person name="Luo M."/>
            <person name="Yang T."/>
            <person name="Ammiraju J.S.S."/>
            <person name="Engler F."/>
            <person name="Soderlund C."/>
            <person name="Wing R.A."/>
            <person name="Palmer L.E."/>
            <person name="de la Bastide M."/>
            <person name="Spiegel L."/>
            <person name="Nascimento L."/>
            <person name="Zutavern T."/>
            <person name="O'Shaughnessy A."/>
            <person name="Dike S."/>
            <person name="Dedhia N."/>
            <person name="Preston R."/>
            <person name="Balija V."/>
            <person name="McCombie W.R."/>
            <person name="Chow T."/>
            <person name="Chen H."/>
            <person name="Chung M."/>
            <person name="Chen C."/>
            <person name="Shaw J."/>
            <person name="Wu H."/>
            <person name="Hsiao K."/>
            <person name="Chao Y."/>
            <person name="Chu M."/>
            <person name="Cheng C."/>
            <person name="Hour A."/>
            <person name="Lee P."/>
            <person name="Lin S."/>
            <person name="Lin Y."/>
            <person name="Liou J."/>
            <person name="Liu S."/>
            <person name="Hsing Y."/>
            <person name="Raghuvanshi S."/>
            <person name="Mohanty A."/>
            <person name="Bharti A.K."/>
            <person name="Gaur A."/>
            <person name="Gupta V."/>
            <person name="Kumar D."/>
            <person name="Ravi V."/>
            <person name="Vij S."/>
            <person name="Kapur A."/>
            <person name="Khurana P."/>
            <person name="Khurana P."/>
            <person name="Khurana J.P."/>
            <person name="Tyagi A.K."/>
            <person name="Gaikwad K."/>
            <person name="Singh A."/>
            <person name="Dalal V."/>
            <person name="Srivastava S."/>
            <person name="Dixit A."/>
            <person name="Pal A.K."/>
            <person name="Ghazi I.A."/>
            <person name="Yadav M."/>
            <person name="Pandit A."/>
            <person name="Bhargava A."/>
            <person name="Sureshbabu K."/>
            <person name="Batra K."/>
            <person name="Sharma T.R."/>
            <person name="Mohapatra T."/>
            <person name="Singh N.K."/>
            <person name="Messing J."/>
            <person name="Nelson A.B."/>
            <person name="Fuks G."/>
            <person name="Kavchok S."/>
            <person name="Keizer G."/>
            <person name="Linton E."/>
            <person name="Llaca V."/>
            <person name="Song R."/>
            <person name="Tanyolac B."/>
            <person name="Young S."/>
            <person name="Ho-Il K."/>
            <person name="Hahn J.H."/>
            <person name="Sangsakoo G."/>
            <person name="Vanavichit A."/>
            <person name="de Mattos Luiz.A.T."/>
            <person name="Zimmer P.D."/>
            <person name="Malone G."/>
            <person name="Dellagostin O."/>
            <person name="de Oliveira A.C."/>
            <person name="Bevan M."/>
            <person name="Bancroft I."/>
            <person name="Minx P."/>
            <person name="Cordum H."/>
            <person name="Wilson R."/>
            <person name="Cheng Z."/>
            <person name="Jin W."/>
            <person name="Jiang J."/>
            <person name="Leong S.A."/>
            <person name="Iwama H."/>
            <person name="Gojobori T."/>
            <person name="Itoh T."/>
            <person name="Niimura Y."/>
            <person name="Fujii Y."/>
            <person name="Habara T."/>
            <person name="Sakai H."/>
            <person name="Sato Y."/>
            <person name="Wilson G."/>
            <person name="Kumar K."/>
            <person name="McCouch S."/>
            <person name="Juretic N."/>
            <person name="Hoen D."/>
            <person name="Wright S."/>
            <person name="Bruskiewich R."/>
            <person name="Bureau T."/>
            <person name="Miyao A."/>
            <person name="Hirochika H."/>
            <person name="Nishikawa T."/>
            <person name="Kadowaki K."/>
            <person name="Sugiura M."/>
            <person name="Burr B."/>
            <person name="Sasaki T."/>
        </authorList>
    </citation>
    <scope>NUCLEOTIDE SEQUENCE [LARGE SCALE GENOMIC DNA]</scope>
    <source>
        <strain evidence="4">cv. Nipponbare</strain>
    </source>
</reference>
<reference evidence="4" key="4">
    <citation type="journal article" date="2008" name="Nucleic Acids Res.">
        <title>The rice annotation project database (RAP-DB): 2008 update.</title>
        <authorList>
            <consortium name="The rice annotation project (RAP)"/>
        </authorList>
    </citation>
    <scope>GENOME REANNOTATION</scope>
    <source>
        <strain evidence="4">cv. Nipponbare</strain>
    </source>
</reference>
<evidence type="ECO:0000256" key="1">
    <source>
        <dbReference type="SAM" id="MobiDB-lite"/>
    </source>
</evidence>